<accession>A0ABP8KYD0</accession>
<comment type="catalytic activity">
    <reaction evidence="1">
        <text>ATP + protein L-histidine = ADP + protein N-phospho-L-histidine.</text>
        <dbReference type="EC" id="2.7.13.3"/>
    </reaction>
</comment>
<keyword evidence="7" id="KW-1133">Transmembrane helix</keyword>
<evidence type="ECO:0000256" key="2">
    <source>
        <dbReference type="ARBA" id="ARBA00012438"/>
    </source>
</evidence>
<evidence type="ECO:0000313" key="10">
    <source>
        <dbReference type="Proteomes" id="UP001500936"/>
    </source>
</evidence>
<sequence>MRLSTKLALYNTGIRLLGMGIAGWFWPAPLTWVYVAGAAAILGLAYLVDLRYTYFLLRPLRVLISRKLRIIQDPSYFDYSPLPTTTTDLKLLNQHINDLMRQLNVRFECEKAFTAYASHELLTPITVLRNRFDNLITNSQTPSQVAIRLVESQQTLLQLSNIVQKLLRLARIENHQYEKNEQVSIRSVVLEVLQDLEDRIALKNVSVDLDFKEDILVAEGNHSLLYTMLSNLIRNAIRYNSREGRLMLTQALTGNQATLSITDTGPGMTADQITTLKEYGRPPKATGKGNGIGLQLIRTIAAFHRIGLTVYSVAGQGTSIILTFEAI</sequence>
<dbReference type="Pfam" id="PF00512">
    <property type="entry name" value="HisKA"/>
    <property type="match status" value="1"/>
</dbReference>
<dbReference type="PANTHER" id="PTHR45453:SF1">
    <property type="entry name" value="PHOSPHATE REGULON SENSOR PROTEIN PHOR"/>
    <property type="match status" value="1"/>
</dbReference>
<keyword evidence="3" id="KW-0597">Phosphoprotein</keyword>
<dbReference type="CDD" id="cd00075">
    <property type="entry name" value="HATPase"/>
    <property type="match status" value="1"/>
</dbReference>
<keyword evidence="7" id="KW-0472">Membrane</keyword>
<evidence type="ECO:0000256" key="4">
    <source>
        <dbReference type="ARBA" id="ARBA00022679"/>
    </source>
</evidence>
<dbReference type="SMART" id="SM00388">
    <property type="entry name" value="HisKA"/>
    <property type="match status" value="1"/>
</dbReference>
<dbReference type="InterPro" id="IPR005467">
    <property type="entry name" value="His_kinase_dom"/>
</dbReference>
<dbReference type="PROSITE" id="PS50109">
    <property type="entry name" value="HIS_KIN"/>
    <property type="match status" value="1"/>
</dbReference>
<feature type="domain" description="Histidine kinase" evidence="8">
    <location>
        <begin position="116"/>
        <end position="327"/>
    </location>
</feature>
<dbReference type="InterPro" id="IPR036890">
    <property type="entry name" value="HATPase_C_sf"/>
</dbReference>
<dbReference type="InterPro" id="IPR004358">
    <property type="entry name" value="Sig_transdc_His_kin-like_C"/>
</dbReference>
<keyword evidence="4" id="KW-0808">Transferase</keyword>
<dbReference type="PANTHER" id="PTHR45453">
    <property type="entry name" value="PHOSPHATE REGULON SENSOR PROTEIN PHOR"/>
    <property type="match status" value="1"/>
</dbReference>
<dbReference type="SMART" id="SM00387">
    <property type="entry name" value="HATPase_c"/>
    <property type="match status" value="1"/>
</dbReference>
<dbReference type="RefSeq" id="WP_345270900.1">
    <property type="nucleotide sequence ID" value="NZ_BAABHB010000016.1"/>
</dbReference>
<evidence type="ECO:0000256" key="3">
    <source>
        <dbReference type="ARBA" id="ARBA00022553"/>
    </source>
</evidence>
<dbReference type="EMBL" id="BAABHB010000016">
    <property type="protein sequence ID" value="GAA4418103.1"/>
    <property type="molecule type" value="Genomic_DNA"/>
</dbReference>
<dbReference type="EC" id="2.7.13.3" evidence="2"/>
<dbReference type="SUPFAM" id="SSF55874">
    <property type="entry name" value="ATPase domain of HSP90 chaperone/DNA topoisomerase II/histidine kinase"/>
    <property type="match status" value="1"/>
</dbReference>
<feature type="transmembrane region" description="Helical" evidence="7">
    <location>
        <begin position="32"/>
        <end position="57"/>
    </location>
</feature>
<dbReference type="InterPro" id="IPR003661">
    <property type="entry name" value="HisK_dim/P_dom"/>
</dbReference>
<dbReference type="Pfam" id="PF02518">
    <property type="entry name" value="HATPase_c"/>
    <property type="match status" value="1"/>
</dbReference>
<proteinExistence type="predicted"/>
<comment type="caution">
    <text evidence="9">The sequence shown here is derived from an EMBL/GenBank/DDBJ whole genome shotgun (WGS) entry which is preliminary data.</text>
</comment>
<keyword evidence="10" id="KW-1185">Reference proteome</keyword>
<dbReference type="InterPro" id="IPR003594">
    <property type="entry name" value="HATPase_dom"/>
</dbReference>
<gene>
    <name evidence="9" type="ORF">GCM10023187_51150</name>
</gene>
<dbReference type="Gene3D" id="1.10.287.130">
    <property type="match status" value="1"/>
</dbReference>
<name>A0ABP8KYD0_9BACT</name>
<organism evidence="9 10">
    <name type="scientific">Nibrella viscosa</name>
    <dbReference type="NCBI Taxonomy" id="1084524"/>
    <lineage>
        <taxon>Bacteria</taxon>
        <taxon>Pseudomonadati</taxon>
        <taxon>Bacteroidota</taxon>
        <taxon>Cytophagia</taxon>
        <taxon>Cytophagales</taxon>
        <taxon>Spirosomataceae</taxon>
        <taxon>Nibrella</taxon>
    </lineage>
</organism>
<keyword evidence="6" id="KW-0902">Two-component regulatory system</keyword>
<evidence type="ECO:0000256" key="5">
    <source>
        <dbReference type="ARBA" id="ARBA00022777"/>
    </source>
</evidence>
<evidence type="ECO:0000256" key="1">
    <source>
        <dbReference type="ARBA" id="ARBA00000085"/>
    </source>
</evidence>
<dbReference type="CDD" id="cd00082">
    <property type="entry name" value="HisKA"/>
    <property type="match status" value="1"/>
</dbReference>
<dbReference type="PRINTS" id="PR00344">
    <property type="entry name" value="BCTRLSENSOR"/>
</dbReference>
<protein>
    <recommendedName>
        <fullName evidence="2">histidine kinase</fullName>
        <ecNumber evidence="2">2.7.13.3</ecNumber>
    </recommendedName>
</protein>
<dbReference type="SUPFAM" id="SSF47384">
    <property type="entry name" value="Homodimeric domain of signal transducing histidine kinase"/>
    <property type="match status" value="1"/>
</dbReference>
<evidence type="ECO:0000256" key="7">
    <source>
        <dbReference type="SAM" id="Phobius"/>
    </source>
</evidence>
<evidence type="ECO:0000256" key="6">
    <source>
        <dbReference type="ARBA" id="ARBA00023012"/>
    </source>
</evidence>
<reference evidence="10" key="1">
    <citation type="journal article" date="2019" name="Int. J. Syst. Evol. Microbiol.">
        <title>The Global Catalogue of Microorganisms (GCM) 10K type strain sequencing project: providing services to taxonomists for standard genome sequencing and annotation.</title>
        <authorList>
            <consortium name="The Broad Institute Genomics Platform"/>
            <consortium name="The Broad Institute Genome Sequencing Center for Infectious Disease"/>
            <person name="Wu L."/>
            <person name="Ma J."/>
        </authorList>
    </citation>
    <scope>NUCLEOTIDE SEQUENCE [LARGE SCALE GENOMIC DNA]</scope>
    <source>
        <strain evidence="10">JCM 17925</strain>
    </source>
</reference>
<dbReference type="InterPro" id="IPR036097">
    <property type="entry name" value="HisK_dim/P_sf"/>
</dbReference>
<dbReference type="InterPro" id="IPR050351">
    <property type="entry name" value="BphY/WalK/GraS-like"/>
</dbReference>
<evidence type="ECO:0000313" key="9">
    <source>
        <dbReference type="EMBL" id="GAA4418103.1"/>
    </source>
</evidence>
<keyword evidence="7" id="KW-0812">Transmembrane</keyword>
<dbReference type="Proteomes" id="UP001500936">
    <property type="component" value="Unassembled WGS sequence"/>
</dbReference>
<dbReference type="Gene3D" id="3.30.565.10">
    <property type="entry name" value="Histidine kinase-like ATPase, C-terminal domain"/>
    <property type="match status" value="1"/>
</dbReference>
<feature type="transmembrane region" description="Helical" evidence="7">
    <location>
        <begin position="7"/>
        <end position="26"/>
    </location>
</feature>
<keyword evidence="5" id="KW-0418">Kinase</keyword>
<evidence type="ECO:0000259" key="8">
    <source>
        <dbReference type="PROSITE" id="PS50109"/>
    </source>
</evidence>